<dbReference type="EMBL" id="JALBUR010000050">
    <property type="protein sequence ID" value="MDX8420592.1"/>
    <property type="molecule type" value="Genomic_DNA"/>
</dbReference>
<dbReference type="RefSeq" id="WP_370596706.1">
    <property type="nucleotide sequence ID" value="NZ_JALBUR010000050.1"/>
</dbReference>
<comment type="caution">
    <text evidence="3">The sequence shown here is derived from an EMBL/GenBank/DDBJ whole genome shotgun (WGS) entry which is preliminary data.</text>
</comment>
<feature type="compositionally biased region" description="Polar residues" evidence="1">
    <location>
        <begin position="33"/>
        <end position="45"/>
    </location>
</feature>
<keyword evidence="4" id="KW-1185">Reference proteome</keyword>
<feature type="chain" id="PRO_5044304035" evidence="2">
    <location>
        <begin position="29"/>
        <end position="66"/>
    </location>
</feature>
<evidence type="ECO:0000256" key="2">
    <source>
        <dbReference type="SAM" id="SignalP"/>
    </source>
</evidence>
<reference evidence="3 4" key="1">
    <citation type="submission" date="2022-03" db="EMBL/GenBank/DDBJ databases">
        <title>Novel taxa within the pig intestine.</title>
        <authorList>
            <person name="Wylensek D."/>
            <person name="Bishof K."/>
            <person name="Afrizal A."/>
            <person name="Clavel T."/>
        </authorList>
    </citation>
    <scope>NUCLEOTIDE SEQUENCE [LARGE SCALE GENOMIC DNA]</scope>
    <source>
        <strain evidence="3 4">CLA-KB-P133</strain>
    </source>
</reference>
<evidence type="ECO:0000313" key="3">
    <source>
        <dbReference type="EMBL" id="MDX8420592.1"/>
    </source>
</evidence>
<feature type="non-terminal residue" evidence="3">
    <location>
        <position position="66"/>
    </location>
</feature>
<feature type="compositionally biased region" description="Basic and acidic residues" evidence="1">
    <location>
        <begin position="50"/>
        <end position="66"/>
    </location>
</feature>
<proteinExistence type="predicted"/>
<protein>
    <submittedName>
        <fullName evidence="3">Uncharacterized protein</fullName>
    </submittedName>
</protein>
<feature type="region of interest" description="Disordered" evidence="1">
    <location>
        <begin position="26"/>
        <end position="66"/>
    </location>
</feature>
<sequence>MKNIKAKSVALSTTAVITLLSSTCSVKAEEAQPTVSPESTSQSETAAPAEKLKAPEAVSDRTGSHS</sequence>
<feature type="signal peptide" evidence="2">
    <location>
        <begin position="1"/>
        <end position="28"/>
    </location>
</feature>
<dbReference type="AlphaFoldDB" id="A0AB35U7F3"/>
<name>A0AB35U7F3_9FIRM</name>
<keyword evidence="2" id="KW-0732">Signal</keyword>
<gene>
    <name evidence="3" type="ORF">MOZ60_10895</name>
</gene>
<dbReference type="Proteomes" id="UP001286174">
    <property type="component" value="Unassembled WGS sequence"/>
</dbReference>
<evidence type="ECO:0000313" key="4">
    <source>
        <dbReference type="Proteomes" id="UP001286174"/>
    </source>
</evidence>
<evidence type="ECO:0000256" key="1">
    <source>
        <dbReference type="SAM" id="MobiDB-lite"/>
    </source>
</evidence>
<accession>A0AB35U7F3</accession>
<organism evidence="3 4">
    <name type="scientific">Grylomicrobium aquisgranensis</name>
    <dbReference type="NCBI Taxonomy" id="2926318"/>
    <lineage>
        <taxon>Bacteria</taxon>
        <taxon>Bacillati</taxon>
        <taxon>Bacillota</taxon>
        <taxon>Erysipelotrichia</taxon>
        <taxon>Erysipelotrichales</taxon>
        <taxon>Erysipelotrichaceae</taxon>
        <taxon>Grylomicrobium</taxon>
    </lineage>
</organism>